<sequence length="244" mass="27756">MRIKLDLRSEESFPEWAFGKHAIQAMIYTHLDSTEYGKLHDSRGFKFFTFSDLYPSGHFRPGTVKSLIISSPDEGFIETLYEKLLPDERLYFGEHSLEVVSIKKFRLRPGRAFITGSPVVVAARPGAGRFFTFHHDGSLDYFISAITRNAVEKYSSFTGEYFGLDGPLFTRMVPRVRKNGWVDVYVRVNIRGGYFDVPGSTWKLLEAEVTPDNRDFYAFIMDAGVGILNSLGFGFMNPIRSTRG</sequence>
<dbReference type="NCBIfam" id="TIGR01877">
    <property type="entry name" value="cas_cas6"/>
    <property type="match status" value="1"/>
</dbReference>
<gene>
    <name evidence="5" type="primary">cas6</name>
    <name evidence="5" type="ORF">RBI02_09895</name>
</gene>
<dbReference type="Gene3D" id="3.30.70.1900">
    <property type="match status" value="1"/>
</dbReference>
<dbReference type="GO" id="GO:0016788">
    <property type="term" value="F:hydrolase activity, acting on ester bonds"/>
    <property type="evidence" value="ECO:0007669"/>
    <property type="project" value="InterPro"/>
</dbReference>
<dbReference type="RefSeq" id="WP_315343579.1">
    <property type="nucleotide sequence ID" value="NZ_JAVDZE010000008.1"/>
</dbReference>
<dbReference type="InterPro" id="IPR049435">
    <property type="entry name" value="Cas_Cas6_C"/>
</dbReference>
<comment type="similarity">
    <text evidence="1">Belongs to the CRISPR-associated protein Cas6/Cse3/CasE family.</text>
</comment>
<organism evidence="5 6">
    <name type="scientific">Thermococcus waiotapuensis</name>
    <dbReference type="NCBI Taxonomy" id="90909"/>
    <lineage>
        <taxon>Archaea</taxon>
        <taxon>Methanobacteriati</taxon>
        <taxon>Methanobacteriota</taxon>
        <taxon>Thermococci</taxon>
        <taxon>Thermococcales</taxon>
        <taxon>Thermococcaceae</taxon>
        <taxon>Thermococcus</taxon>
    </lineage>
</organism>
<evidence type="ECO:0000259" key="4">
    <source>
        <dbReference type="Pfam" id="PF01881"/>
    </source>
</evidence>
<dbReference type="Proteomes" id="UP001245683">
    <property type="component" value="Unassembled WGS sequence"/>
</dbReference>
<keyword evidence="6" id="KW-1185">Reference proteome</keyword>
<protein>
    <submittedName>
        <fullName evidence="5">CRISPR-associated endoribonuclease Cas6</fullName>
    </submittedName>
</protein>
<dbReference type="PANTHER" id="PTHR36984:SF1">
    <property type="entry name" value="CRISPR-ASSOCIATED ENDORIBONUCLEASE CAS6 1"/>
    <property type="match status" value="1"/>
</dbReference>
<dbReference type="GO" id="GO:0003723">
    <property type="term" value="F:RNA binding"/>
    <property type="evidence" value="ECO:0007669"/>
    <property type="project" value="UniProtKB-KW"/>
</dbReference>
<dbReference type="Pfam" id="PF01881">
    <property type="entry name" value="Cas_Cas6_C"/>
    <property type="match status" value="1"/>
</dbReference>
<keyword evidence="2" id="KW-0694">RNA-binding</keyword>
<evidence type="ECO:0000256" key="1">
    <source>
        <dbReference type="ARBA" id="ARBA00005937"/>
    </source>
</evidence>
<dbReference type="InterPro" id="IPR045747">
    <property type="entry name" value="CRISPR-assoc_prot_Cas6_N_sf"/>
</dbReference>
<evidence type="ECO:0000256" key="3">
    <source>
        <dbReference type="ARBA" id="ARBA00023118"/>
    </source>
</evidence>
<proteinExistence type="inferred from homology"/>
<dbReference type="AlphaFoldDB" id="A0AAE4T4K3"/>
<dbReference type="InterPro" id="IPR010156">
    <property type="entry name" value="CRISPR-assoc_prot_Cas6"/>
</dbReference>
<comment type="caution">
    <text evidence="5">The sequence shown here is derived from an EMBL/GenBank/DDBJ whole genome shotgun (WGS) entry which is preliminary data.</text>
</comment>
<evidence type="ECO:0000313" key="6">
    <source>
        <dbReference type="Proteomes" id="UP001245683"/>
    </source>
</evidence>
<dbReference type="Gene3D" id="3.30.70.1890">
    <property type="match status" value="1"/>
</dbReference>
<evidence type="ECO:0000313" key="5">
    <source>
        <dbReference type="EMBL" id="MDV3104841.1"/>
    </source>
</evidence>
<evidence type="ECO:0000256" key="2">
    <source>
        <dbReference type="ARBA" id="ARBA00022884"/>
    </source>
</evidence>
<dbReference type="CDD" id="cd21140">
    <property type="entry name" value="Cas6_I-like"/>
    <property type="match status" value="1"/>
</dbReference>
<dbReference type="GO" id="GO:0051607">
    <property type="term" value="P:defense response to virus"/>
    <property type="evidence" value="ECO:0007669"/>
    <property type="project" value="UniProtKB-KW"/>
</dbReference>
<dbReference type="PANTHER" id="PTHR36984">
    <property type="entry name" value="CRISPR-ASSOCIATED ENDORIBONUCLEASE CAS6 1"/>
    <property type="match status" value="1"/>
</dbReference>
<dbReference type="EMBL" id="JAVDZE010000008">
    <property type="protein sequence ID" value="MDV3104841.1"/>
    <property type="molecule type" value="Genomic_DNA"/>
</dbReference>
<accession>A0AAE4T4K3</accession>
<reference evidence="5 6" key="1">
    <citation type="submission" date="2023-08" db="EMBL/GenBank/DDBJ databases">
        <title>Draft genome sequence of Thermococcus waiotapuensis WT1T, a thermophilic sulphur-dependent archaeon from order Thermococcales.</title>
        <authorList>
            <person name="Manners S.H."/>
            <person name="Carere C.R."/>
            <person name="Dhami M.K."/>
            <person name="Dobson R.C.J."/>
            <person name="Stott M.B."/>
        </authorList>
    </citation>
    <scope>NUCLEOTIDE SEQUENCE [LARGE SCALE GENOMIC DNA]</scope>
    <source>
        <strain evidence="5 6">WT1</strain>
    </source>
</reference>
<feature type="domain" description="CRISPR associated protein Cas6 C-terminal" evidence="4">
    <location>
        <begin position="112"/>
        <end position="237"/>
    </location>
</feature>
<keyword evidence="3" id="KW-0051">Antiviral defense</keyword>
<name>A0AAE4T4K3_9EURY</name>